<dbReference type="AlphaFoldDB" id="A0A0M3HRZ5"/>
<evidence type="ECO:0000313" key="1">
    <source>
        <dbReference type="Proteomes" id="UP000036681"/>
    </source>
</evidence>
<organism evidence="1 2">
    <name type="scientific">Ascaris lumbricoides</name>
    <name type="common">Giant roundworm</name>
    <dbReference type="NCBI Taxonomy" id="6252"/>
    <lineage>
        <taxon>Eukaryota</taxon>
        <taxon>Metazoa</taxon>
        <taxon>Ecdysozoa</taxon>
        <taxon>Nematoda</taxon>
        <taxon>Chromadorea</taxon>
        <taxon>Rhabditida</taxon>
        <taxon>Spirurina</taxon>
        <taxon>Ascaridomorpha</taxon>
        <taxon>Ascaridoidea</taxon>
        <taxon>Ascarididae</taxon>
        <taxon>Ascaris</taxon>
    </lineage>
</organism>
<protein>
    <submittedName>
        <fullName evidence="2">7TM_GPCR_Srx domain-containing protein</fullName>
    </submittedName>
</protein>
<name>A0A0M3HRZ5_ASCLU</name>
<reference evidence="2" key="1">
    <citation type="submission" date="2017-02" db="UniProtKB">
        <authorList>
            <consortium name="WormBaseParasite"/>
        </authorList>
    </citation>
    <scope>IDENTIFICATION</scope>
</reference>
<accession>A0A0M3HRZ5</accession>
<proteinExistence type="predicted"/>
<sequence>MFSFHSRPRFFSGNHLTSFFNDASARSFFVIMLSLIIRSSNRVICMCFAFLLSAFYNRSIVYAFSSDMLVLLSVLLQRVVCKQWYDKIR</sequence>
<dbReference type="Proteomes" id="UP000036681">
    <property type="component" value="Unplaced"/>
</dbReference>
<dbReference type="WBParaSite" id="ALUE_0000516501-mRNA-1">
    <property type="protein sequence ID" value="ALUE_0000516501-mRNA-1"/>
    <property type="gene ID" value="ALUE_0000516501"/>
</dbReference>
<keyword evidence="1" id="KW-1185">Reference proteome</keyword>
<evidence type="ECO:0000313" key="2">
    <source>
        <dbReference type="WBParaSite" id="ALUE_0000516501-mRNA-1"/>
    </source>
</evidence>